<name>A0AAU9TPK3_EUPED</name>
<gene>
    <name evidence="1" type="ORF">EEDITHA_LOCUS5192</name>
</gene>
<proteinExistence type="predicted"/>
<dbReference type="PANTHER" id="PTHR11012">
    <property type="entry name" value="PROTEIN KINASE-LIKE DOMAIN-CONTAINING"/>
    <property type="match status" value="1"/>
</dbReference>
<comment type="caution">
    <text evidence="1">The sequence shown here is derived from an EMBL/GenBank/DDBJ whole genome shotgun (WGS) entry which is preliminary data.</text>
</comment>
<dbReference type="InterPro" id="IPR004119">
    <property type="entry name" value="EcKL"/>
</dbReference>
<dbReference type="SUPFAM" id="SSF56112">
    <property type="entry name" value="Protein kinase-like (PK-like)"/>
    <property type="match status" value="1"/>
</dbReference>
<reference evidence="1" key="1">
    <citation type="submission" date="2022-03" db="EMBL/GenBank/DDBJ databases">
        <authorList>
            <person name="Tunstrom K."/>
        </authorList>
    </citation>
    <scope>NUCLEOTIDE SEQUENCE</scope>
</reference>
<accession>A0AAU9TPK3</accession>
<evidence type="ECO:0000313" key="1">
    <source>
        <dbReference type="EMBL" id="CAH2089101.1"/>
    </source>
</evidence>
<dbReference type="AlphaFoldDB" id="A0AAU9TPK3"/>
<protein>
    <recommendedName>
        <fullName evidence="3">CHK kinase-like domain-containing protein</fullName>
    </recommendedName>
</protein>
<organism evidence="1 2">
    <name type="scientific">Euphydryas editha</name>
    <name type="common">Edith's checkerspot</name>
    <dbReference type="NCBI Taxonomy" id="104508"/>
    <lineage>
        <taxon>Eukaryota</taxon>
        <taxon>Metazoa</taxon>
        <taxon>Ecdysozoa</taxon>
        <taxon>Arthropoda</taxon>
        <taxon>Hexapoda</taxon>
        <taxon>Insecta</taxon>
        <taxon>Pterygota</taxon>
        <taxon>Neoptera</taxon>
        <taxon>Endopterygota</taxon>
        <taxon>Lepidoptera</taxon>
        <taxon>Glossata</taxon>
        <taxon>Ditrysia</taxon>
        <taxon>Papilionoidea</taxon>
        <taxon>Nymphalidae</taxon>
        <taxon>Nymphalinae</taxon>
        <taxon>Euphydryas</taxon>
    </lineage>
</organism>
<dbReference type="EMBL" id="CAKOGL010000008">
    <property type="protein sequence ID" value="CAH2089101.1"/>
    <property type="molecule type" value="Genomic_DNA"/>
</dbReference>
<evidence type="ECO:0008006" key="3">
    <source>
        <dbReference type="Google" id="ProtNLM"/>
    </source>
</evidence>
<dbReference type="Pfam" id="PF02958">
    <property type="entry name" value="EcKL"/>
    <property type="match status" value="1"/>
</dbReference>
<sequence>MADAEQTLRKLLDKILDERNYKPRETKIKAITSDGANFTSVLFVVNVSSPNREDLKLFAKVACVGEKMRSKMNADWLYSTERFVYTKLIKIYKDIENEMNVPDEHRFIFPKLYGYSAETGGETVVMENLVESGYESFNRLKSLDWPQASASVENLAKFHALSFAFTKHYPEEFDKLIVDLKYRITSDGLDEETKEIWKKMVENSLAAIEKDFQGPVIKVLEDCKDNWTKYNAPIGQPVIVHGDYRQSNLLFRKQVRKLNHR</sequence>
<dbReference type="PANTHER" id="PTHR11012:SF30">
    <property type="entry name" value="PROTEIN KINASE-LIKE DOMAIN-CONTAINING"/>
    <property type="match status" value="1"/>
</dbReference>
<evidence type="ECO:0000313" key="2">
    <source>
        <dbReference type="Proteomes" id="UP001153954"/>
    </source>
</evidence>
<keyword evidence="2" id="KW-1185">Reference proteome</keyword>
<dbReference type="InterPro" id="IPR011009">
    <property type="entry name" value="Kinase-like_dom_sf"/>
</dbReference>
<dbReference type="Proteomes" id="UP001153954">
    <property type="component" value="Unassembled WGS sequence"/>
</dbReference>